<keyword evidence="1" id="KW-1133">Transmembrane helix</keyword>
<feature type="transmembrane region" description="Helical" evidence="1">
    <location>
        <begin position="72"/>
        <end position="92"/>
    </location>
</feature>
<feature type="transmembrane region" description="Helical" evidence="1">
    <location>
        <begin position="20"/>
        <end position="38"/>
    </location>
</feature>
<dbReference type="Pfam" id="PF04892">
    <property type="entry name" value="VanZ"/>
    <property type="match status" value="1"/>
</dbReference>
<keyword evidence="1" id="KW-0812">Transmembrane</keyword>
<reference evidence="3 4" key="1">
    <citation type="submission" date="2020-07" db="EMBL/GenBank/DDBJ databases">
        <title>Sequencing the genomes of 1000 actinobacteria strains.</title>
        <authorList>
            <person name="Klenk H.-P."/>
        </authorList>
    </citation>
    <scope>NUCLEOTIDE SEQUENCE [LARGE SCALE GENOMIC DNA]</scope>
    <source>
        <strain evidence="3 4">DSM 15165</strain>
    </source>
</reference>
<evidence type="ECO:0000313" key="3">
    <source>
        <dbReference type="EMBL" id="NYJ25404.1"/>
    </source>
</evidence>
<dbReference type="AlphaFoldDB" id="A0A853D1W9"/>
<protein>
    <submittedName>
        <fullName evidence="3">Glycopeptide antibiotics resistance protein</fullName>
    </submittedName>
</protein>
<dbReference type="RefSeq" id="WP_179608109.1">
    <property type="nucleotide sequence ID" value="NZ_BAABEH010000001.1"/>
</dbReference>
<feature type="transmembrane region" description="Helical" evidence="1">
    <location>
        <begin position="104"/>
        <end position="124"/>
    </location>
</feature>
<dbReference type="InterPro" id="IPR053150">
    <property type="entry name" value="Teicoplanin_resist-assoc"/>
</dbReference>
<gene>
    <name evidence="3" type="ORF">HNR13_003691</name>
</gene>
<evidence type="ECO:0000313" key="4">
    <source>
        <dbReference type="Proteomes" id="UP000578352"/>
    </source>
</evidence>
<accession>A0A853D1W9</accession>
<feature type="transmembrane region" description="Helical" evidence="1">
    <location>
        <begin position="130"/>
        <end position="147"/>
    </location>
</feature>
<organism evidence="3 4">
    <name type="scientific">Leifsonia shinshuensis</name>
    <dbReference type="NCBI Taxonomy" id="150026"/>
    <lineage>
        <taxon>Bacteria</taxon>
        <taxon>Bacillati</taxon>
        <taxon>Actinomycetota</taxon>
        <taxon>Actinomycetes</taxon>
        <taxon>Micrococcales</taxon>
        <taxon>Microbacteriaceae</taxon>
        <taxon>Leifsonia</taxon>
    </lineage>
</organism>
<feature type="transmembrane region" description="Helical" evidence="1">
    <location>
        <begin position="159"/>
        <end position="178"/>
    </location>
</feature>
<feature type="domain" description="VanZ-like" evidence="2">
    <location>
        <begin position="27"/>
        <end position="144"/>
    </location>
</feature>
<evidence type="ECO:0000256" key="1">
    <source>
        <dbReference type="SAM" id="Phobius"/>
    </source>
</evidence>
<name>A0A853D1W9_9MICO</name>
<dbReference type="PANTHER" id="PTHR36834">
    <property type="entry name" value="MEMBRANE PROTEIN-RELATED"/>
    <property type="match status" value="1"/>
</dbReference>
<comment type="caution">
    <text evidence="3">The sequence shown here is derived from an EMBL/GenBank/DDBJ whole genome shotgun (WGS) entry which is preliminary data.</text>
</comment>
<sequence length="182" mass="19565">MPSKTLTEPQPSTTRARVETAVIGVAFGLYLVFLLKLLLFSRVPGSERSLNLIPFASIANYLVGPANVQRFAFANIAGNILAFVPLGAYVLYLRRRARIGSTMLIVAAASVTVEILQWVFAVGTSDVDDVILNCVGGLLGVLAVAGLRRGLRPEAVRTVIAVVSVVAVPVWLFLGFVVRLRM</sequence>
<dbReference type="Proteomes" id="UP000578352">
    <property type="component" value="Unassembled WGS sequence"/>
</dbReference>
<dbReference type="EMBL" id="JACCFL010000001">
    <property type="protein sequence ID" value="NYJ25404.1"/>
    <property type="molecule type" value="Genomic_DNA"/>
</dbReference>
<dbReference type="InterPro" id="IPR006976">
    <property type="entry name" value="VanZ-like"/>
</dbReference>
<dbReference type="PANTHER" id="PTHR36834:SF1">
    <property type="entry name" value="INTEGRAL MEMBRANE PROTEIN"/>
    <property type="match status" value="1"/>
</dbReference>
<keyword evidence="1" id="KW-0472">Membrane</keyword>
<proteinExistence type="predicted"/>
<evidence type="ECO:0000259" key="2">
    <source>
        <dbReference type="Pfam" id="PF04892"/>
    </source>
</evidence>